<dbReference type="PANTHER" id="PTHR30614">
    <property type="entry name" value="MEMBRANE COMPONENT OF AMINO ACID ABC TRANSPORTER"/>
    <property type="match status" value="1"/>
</dbReference>
<accession>A0A0F9DUJ0</accession>
<comment type="subcellular location">
    <subcellularLocation>
        <location evidence="1">Cell membrane</location>
        <topology evidence="1">Multi-pass membrane protein</topology>
    </subcellularLocation>
</comment>
<feature type="transmembrane region" description="Helical" evidence="9">
    <location>
        <begin position="124"/>
        <end position="145"/>
    </location>
</feature>
<dbReference type="SUPFAM" id="SSF161098">
    <property type="entry name" value="MetI-like"/>
    <property type="match status" value="2"/>
</dbReference>
<dbReference type="PROSITE" id="PS50928">
    <property type="entry name" value="ABC_TM1"/>
    <property type="match status" value="1"/>
</dbReference>
<keyword evidence="5 9" id="KW-0812">Transmembrane</keyword>
<keyword evidence="6" id="KW-0029">Amino-acid transport</keyword>
<feature type="transmembrane region" description="Helical" evidence="9">
    <location>
        <begin position="212"/>
        <end position="233"/>
    </location>
</feature>
<reference evidence="11" key="1">
    <citation type="journal article" date="2015" name="Nature">
        <title>Complex archaea that bridge the gap between prokaryotes and eukaryotes.</title>
        <authorList>
            <person name="Spang A."/>
            <person name="Saw J.H."/>
            <person name="Jorgensen S.L."/>
            <person name="Zaremba-Niedzwiedzka K."/>
            <person name="Martijn J."/>
            <person name="Lind A.E."/>
            <person name="van Eijk R."/>
            <person name="Schleper C."/>
            <person name="Guy L."/>
            <person name="Ettema T.J."/>
        </authorList>
    </citation>
    <scope>NUCLEOTIDE SEQUENCE</scope>
</reference>
<gene>
    <name evidence="11" type="ORF">LCGC14_2446520</name>
</gene>
<name>A0A0F9DUJ0_9ZZZZ</name>
<dbReference type="CDD" id="cd06261">
    <property type="entry name" value="TM_PBP2"/>
    <property type="match status" value="2"/>
</dbReference>
<feature type="non-terminal residue" evidence="11">
    <location>
        <position position="371"/>
    </location>
</feature>
<dbReference type="InterPro" id="IPR043429">
    <property type="entry name" value="ArtM/GltK/GlnP/TcyL/YhdX-like"/>
</dbReference>
<feature type="domain" description="ABC transmembrane type-1" evidence="10">
    <location>
        <begin position="86"/>
        <end position="371"/>
    </location>
</feature>
<dbReference type="Gene3D" id="1.10.3720.10">
    <property type="entry name" value="MetI-like"/>
    <property type="match status" value="2"/>
</dbReference>
<dbReference type="GO" id="GO:0022857">
    <property type="term" value="F:transmembrane transporter activity"/>
    <property type="evidence" value="ECO:0007669"/>
    <property type="project" value="InterPro"/>
</dbReference>
<dbReference type="EMBL" id="LAZR01037774">
    <property type="protein sequence ID" value="KKL21331.1"/>
    <property type="molecule type" value="Genomic_DNA"/>
</dbReference>
<dbReference type="Pfam" id="PF00528">
    <property type="entry name" value="BPD_transp_1"/>
    <property type="match status" value="1"/>
</dbReference>
<evidence type="ECO:0000259" key="10">
    <source>
        <dbReference type="PROSITE" id="PS50928"/>
    </source>
</evidence>
<feature type="transmembrane region" description="Helical" evidence="9">
    <location>
        <begin position="92"/>
        <end position="112"/>
    </location>
</feature>
<dbReference type="AlphaFoldDB" id="A0A0F9DUJ0"/>
<sequence length="371" mass="40576">MRRHTGVGEHKRGVPFWRDVRVLKVLAQIVFVILVLAVVIGALSNYLGRGLTFSFSFLNEEASFDLAEGIEFSPTDTYARAFLVGVINTIRVAGLGIIFATFLGLVTGVARLSDNWLVSKIAGFYIEIIRNTPLLVQLFFLYFAVILKLPNIRDAIVLPGRIFISNRGIVLPWLRPTVSFGRWLPFLISALIVAVMLLIVRKRGLLRKGHPSFSLLWVGVPLLSIPLLGWLLISGNPMLLHLPEIVATPGGVTKIEGGVSLSSEFTALLLGLVVYTGAYIAEVVRAGILSVPLGQTEAARAQGFTKGQILRLIILPQALRVIIPPLISQYLNLTKNSSLAIGIAFLDLYAVSQTMLNQSGRVVEVFLLIMA</sequence>
<feature type="transmembrane region" description="Helical" evidence="9">
    <location>
        <begin position="21"/>
        <end position="43"/>
    </location>
</feature>
<evidence type="ECO:0000256" key="4">
    <source>
        <dbReference type="ARBA" id="ARBA00022475"/>
    </source>
</evidence>
<evidence type="ECO:0000256" key="3">
    <source>
        <dbReference type="ARBA" id="ARBA00022448"/>
    </source>
</evidence>
<dbReference type="InterPro" id="IPR010065">
    <property type="entry name" value="AA_ABC_transptr_permease_3TM"/>
</dbReference>
<comment type="caution">
    <text evidence="11">The sequence shown here is derived from an EMBL/GenBank/DDBJ whole genome shotgun (WGS) entry which is preliminary data.</text>
</comment>
<evidence type="ECO:0000256" key="2">
    <source>
        <dbReference type="ARBA" id="ARBA00010072"/>
    </source>
</evidence>
<dbReference type="PANTHER" id="PTHR30614:SF37">
    <property type="entry name" value="AMINO-ACID ABC TRANSPORTER PERMEASE PROTEIN YHDX-RELATED"/>
    <property type="match status" value="1"/>
</dbReference>
<evidence type="ECO:0000313" key="11">
    <source>
        <dbReference type="EMBL" id="KKL21331.1"/>
    </source>
</evidence>
<keyword evidence="3" id="KW-0813">Transport</keyword>
<dbReference type="GO" id="GO:0043190">
    <property type="term" value="C:ATP-binding cassette (ABC) transporter complex"/>
    <property type="evidence" value="ECO:0007669"/>
    <property type="project" value="InterPro"/>
</dbReference>
<keyword evidence="4" id="KW-1003">Cell membrane</keyword>
<evidence type="ECO:0000256" key="5">
    <source>
        <dbReference type="ARBA" id="ARBA00022692"/>
    </source>
</evidence>
<dbReference type="NCBIfam" id="TIGR01726">
    <property type="entry name" value="HEQRo_perm_3TM"/>
    <property type="match status" value="1"/>
</dbReference>
<feature type="transmembrane region" description="Helical" evidence="9">
    <location>
        <begin position="265"/>
        <end position="288"/>
    </location>
</feature>
<proteinExistence type="inferred from homology"/>
<dbReference type="InterPro" id="IPR000515">
    <property type="entry name" value="MetI-like"/>
</dbReference>
<comment type="similarity">
    <text evidence="2">Belongs to the binding-protein-dependent transport system permease family. HisMQ subfamily.</text>
</comment>
<keyword evidence="7 9" id="KW-1133">Transmembrane helix</keyword>
<evidence type="ECO:0000256" key="8">
    <source>
        <dbReference type="ARBA" id="ARBA00023136"/>
    </source>
</evidence>
<feature type="transmembrane region" description="Helical" evidence="9">
    <location>
        <begin position="180"/>
        <end position="200"/>
    </location>
</feature>
<dbReference type="InterPro" id="IPR035906">
    <property type="entry name" value="MetI-like_sf"/>
</dbReference>
<dbReference type="GO" id="GO:0006865">
    <property type="term" value="P:amino acid transport"/>
    <property type="evidence" value="ECO:0007669"/>
    <property type="project" value="UniProtKB-KW"/>
</dbReference>
<organism evidence="11">
    <name type="scientific">marine sediment metagenome</name>
    <dbReference type="NCBI Taxonomy" id="412755"/>
    <lineage>
        <taxon>unclassified sequences</taxon>
        <taxon>metagenomes</taxon>
        <taxon>ecological metagenomes</taxon>
    </lineage>
</organism>
<keyword evidence="8 9" id="KW-0472">Membrane</keyword>
<protein>
    <recommendedName>
        <fullName evidence="10">ABC transmembrane type-1 domain-containing protein</fullName>
    </recommendedName>
</protein>
<evidence type="ECO:0000256" key="7">
    <source>
        <dbReference type="ARBA" id="ARBA00022989"/>
    </source>
</evidence>
<evidence type="ECO:0000256" key="9">
    <source>
        <dbReference type="SAM" id="Phobius"/>
    </source>
</evidence>
<evidence type="ECO:0000256" key="6">
    <source>
        <dbReference type="ARBA" id="ARBA00022970"/>
    </source>
</evidence>
<evidence type="ECO:0000256" key="1">
    <source>
        <dbReference type="ARBA" id="ARBA00004651"/>
    </source>
</evidence>